<protein>
    <submittedName>
        <fullName evidence="1">Thiol-disulfide oxidoreductase DCC</fullName>
    </submittedName>
</protein>
<dbReference type="RefSeq" id="WP_007193582.1">
    <property type="nucleotide sequence ID" value="NZ_AFWV01000008.1"/>
</dbReference>
<dbReference type="PANTHER" id="PTHR34290:SF2">
    <property type="entry name" value="OS04G0668800 PROTEIN"/>
    <property type="match status" value="1"/>
</dbReference>
<gene>
    <name evidence="1" type="ORF">ThimaDRAFT_2709</name>
</gene>
<dbReference type="eggNOG" id="COG3011">
    <property type="taxonomic scope" value="Bacteria"/>
</dbReference>
<dbReference type="InterPro" id="IPR044691">
    <property type="entry name" value="DCC1_Trx"/>
</dbReference>
<dbReference type="Pfam" id="PF04134">
    <property type="entry name" value="DCC1-like"/>
    <property type="match status" value="1"/>
</dbReference>
<evidence type="ECO:0000313" key="1">
    <source>
        <dbReference type="EMBL" id="EGV18170.1"/>
    </source>
</evidence>
<keyword evidence="2" id="KW-1185">Reference proteome</keyword>
<reference evidence="1 2" key="1">
    <citation type="submission" date="2011-06" db="EMBL/GenBank/DDBJ databases">
        <title>The draft genome of Thiocapsa marina 5811.</title>
        <authorList>
            <consortium name="US DOE Joint Genome Institute (JGI-PGF)"/>
            <person name="Lucas S."/>
            <person name="Han J."/>
            <person name="Cheng J.-F."/>
            <person name="Goodwin L."/>
            <person name="Pitluck S."/>
            <person name="Peters L."/>
            <person name="Land M.L."/>
            <person name="Hauser L."/>
            <person name="Vogl K."/>
            <person name="Liu Z."/>
            <person name="Imhoff J."/>
            <person name="Thiel V."/>
            <person name="Frigaard N.-U."/>
            <person name="Bryant D."/>
            <person name="Woyke T.J."/>
        </authorList>
    </citation>
    <scope>NUCLEOTIDE SEQUENCE [LARGE SCALE GENOMIC DNA]</scope>
    <source>
        <strain evidence="1 2">5811</strain>
    </source>
</reference>
<dbReference type="InterPro" id="IPR007263">
    <property type="entry name" value="DCC1-like"/>
</dbReference>
<dbReference type="Proteomes" id="UP000005459">
    <property type="component" value="Unassembled WGS sequence"/>
</dbReference>
<dbReference type="OrthoDB" id="5294764at2"/>
<sequence length="127" mass="14362">MTAFTAYFDGGCPLCSKEIAHYRRIDKAGSIHWVDITDDGGALAEAGIDRTDAMRRIHAKETDGRILTGVPAFVAIWRRLPGYRRLATLVEGLRLVRPLDWGYARFADWRLKRRCKDGACILTPRDV</sequence>
<dbReference type="PANTHER" id="PTHR34290">
    <property type="entry name" value="SI:CH73-390P7.2"/>
    <property type="match status" value="1"/>
</dbReference>
<proteinExistence type="predicted"/>
<dbReference type="AlphaFoldDB" id="F9UCQ7"/>
<organism evidence="1 2">
    <name type="scientific">Thiocapsa marina 5811</name>
    <dbReference type="NCBI Taxonomy" id="768671"/>
    <lineage>
        <taxon>Bacteria</taxon>
        <taxon>Pseudomonadati</taxon>
        <taxon>Pseudomonadota</taxon>
        <taxon>Gammaproteobacteria</taxon>
        <taxon>Chromatiales</taxon>
        <taxon>Chromatiaceae</taxon>
        <taxon>Thiocapsa</taxon>
    </lineage>
</organism>
<dbReference type="EMBL" id="AFWV01000008">
    <property type="protein sequence ID" value="EGV18170.1"/>
    <property type="molecule type" value="Genomic_DNA"/>
</dbReference>
<evidence type="ECO:0000313" key="2">
    <source>
        <dbReference type="Proteomes" id="UP000005459"/>
    </source>
</evidence>
<dbReference type="GO" id="GO:0015035">
    <property type="term" value="F:protein-disulfide reductase activity"/>
    <property type="evidence" value="ECO:0007669"/>
    <property type="project" value="InterPro"/>
</dbReference>
<accession>F9UCQ7</accession>
<name>F9UCQ7_9GAMM</name>
<dbReference type="STRING" id="768671.ThimaDRAFT_2709"/>